<dbReference type="InterPro" id="IPR009003">
    <property type="entry name" value="Peptidase_S1_PA"/>
</dbReference>
<dbReference type="GO" id="GO:0006508">
    <property type="term" value="P:proteolysis"/>
    <property type="evidence" value="ECO:0007669"/>
    <property type="project" value="InterPro"/>
</dbReference>
<dbReference type="InterPro" id="IPR043504">
    <property type="entry name" value="Peptidase_S1_PA_chymotrypsin"/>
</dbReference>
<sequence length="106" mass="11512">MVIGVELNRTDESGCFSTLQPLILTEKVQPICLAQRPEPPPRTDCFITGWGVLVAGDPNSLAQKLMEGNVKIWTDEECSAGQQLDGVGMYLIRPEAFCTSASPKTT</sequence>
<dbReference type="EMBL" id="BDGG01000001">
    <property type="protein sequence ID" value="GAU89355.1"/>
    <property type="molecule type" value="Genomic_DNA"/>
</dbReference>
<evidence type="ECO:0000313" key="3">
    <source>
        <dbReference type="Proteomes" id="UP000186922"/>
    </source>
</evidence>
<evidence type="ECO:0000259" key="1">
    <source>
        <dbReference type="Pfam" id="PF00089"/>
    </source>
</evidence>
<feature type="domain" description="Peptidase S1" evidence="1">
    <location>
        <begin position="20"/>
        <end position="101"/>
    </location>
</feature>
<reference evidence="2 3" key="1">
    <citation type="journal article" date="2016" name="Nat. Commun.">
        <title>Extremotolerant tardigrade genome and improved radiotolerance of human cultured cells by tardigrade-unique protein.</title>
        <authorList>
            <person name="Hashimoto T."/>
            <person name="Horikawa D.D."/>
            <person name="Saito Y."/>
            <person name="Kuwahara H."/>
            <person name="Kozuka-Hata H."/>
            <person name="Shin-I T."/>
            <person name="Minakuchi Y."/>
            <person name="Ohishi K."/>
            <person name="Motoyama A."/>
            <person name="Aizu T."/>
            <person name="Enomoto A."/>
            <person name="Kondo K."/>
            <person name="Tanaka S."/>
            <person name="Hara Y."/>
            <person name="Koshikawa S."/>
            <person name="Sagara H."/>
            <person name="Miura T."/>
            <person name="Yokobori S."/>
            <person name="Miyagawa K."/>
            <person name="Suzuki Y."/>
            <person name="Kubo T."/>
            <person name="Oyama M."/>
            <person name="Kohara Y."/>
            <person name="Fujiyama A."/>
            <person name="Arakawa K."/>
            <person name="Katayama T."/>
            <person name="Toyoda A."/>
            <person name="Kunieda T."/>
        </authorList>
    </citation>
    <scope>NUCLEOTIDE SEQUENCE [LARGE SCALE GENOMIC DNA]</scope>
    <source>
        <strain evidence="2 3">YOKOZUNA-1</strain>
    </source>
</reference>
<dbReference type="OrthoDB" id="6380398at2759"/>
<dbReference type="Gene3D" id="2.40.10.10">
    <property type="entry name" value="Trypsin-like serine proteases"/>
    <property type="match status" value="1"/>
</dbReference>
<dbReference type="Pfam" id="PF00089">
    <property type="entry name" value="Trypsin"/>
    <property type="match status" value="1"/>
</dbReference>
<comment type="caution">
    <text evidence="2">The sequence shown here is derived from an EMBL/GenBank/DDBJ whole genome shotgun (WGS) entry which is preliminary data.</text>
</comment>
<proteinExistence type="predicted"/>
<dbReference type="Proteomes" id="UP000186922">
    <property type="component" value="Unassembled WGS sequence"/>
</dbReference>
<dbReference type="SUPFAM" id="SSF50494">
    <property type="entry name" value="Trypsin-like serine proteases"/>
    <property type="match status" value="1"/>
</dbReference>
<keyword evidence="3" id="KW-1185">Reference proteome</keyword>
<protein>
    <recommendedName>
        <fullName evidence="1">Peptidase S1 domain-containing protein</fullName>
    </recommendedName>
</protein>
<organism evidence="2 3">
    <name type="scientific">Ramazzottius varieornatus</name>
    <name type="common">Water bear</name>
    <name type="synonym">Tardigrade</name>
    <dbReference type="NCBI Taxonomy" id="947166"/>
    <lineage>
        <taxon>Eukaryota</taxon>
        <taxon>Metazoa</taxon>
        <taxon>Ecdysozoa</taxon>
        <taxon>Tardigrada</taxon>
        <taxon>Eutardigrada</taxon>
        <taxon>Parachela</taxon>
        <taxon>Hypsibioidea</taxon>
        <taxon>Ramazzottiidae</taxon>
        <taxon>Ramazzottius</taxon>
    </lineage>
</organism>
<dbReference type="GO" id="GO:0004252">
    <property type="term" value="F:serine-type endopeptidase activity"/>
    <property type="evidence" value="ECO:0007669"/>
    <property type="project" value="InterPro"/>
</dbReference>
<accession>A0A1D1ULS4</accession>
<dbReference type="InterPro" id="IPR001254">
    <property type="entry name" value="Trypsin_dom"/>
</dbReference>
<dbReference type="AlphaFoldDB" id="A0A1D1ULS4"/>
<name>A0A1D1ULS4_RAMVA</name>
<gene>
    <name evidence="2" type="primary">RvY_01912-1</name>
    <name evidence="2" type="synonym">RvY_01912.1</name>
    <name evidence="2" type="ORF">RvY_01912</name>
</gene>
<evidence type="ECO:0000313" key="2">
    <source>
        <dbReference type="EMBL" id="GAU89355.1"/>
    </source>
</evidence>